<reference evidence="1" key="1">
    <citation type="submission" date="2014-11" db="EMBL/GenBank/DDBJ databases">
        <authorList>
            <person name="Amaro Gonzalez C."/>
        </authorList>
    </citation>
    <scope>NUCLEOTIDE SEQUENCE</scope>
</reference>
<protein>
    <submittedName>
        <fullName evidence="1">Uncharacterized protein</fullName>
    </submittedName>
</protein>
<sequence>MHFLVIYNNDRSAYQPNHFCERTIRLTCVIDVSKLWSGAQV</sequence>
<proteinExistence type="predicted"/>
<reference evidence="1" key="2">
    <citation type="journal article" date="2015" name="Fish Shellfish Immunol.">
        <title>Early steps in the European eel (Anguilla anguilla)-Vibrio vulnificus interaction in the gills: Role of the RtxA13 toxin.</title>
        <authorList>
            <person name="Callol A."/>
            <person name="Pajuelo D."/>
            <person name="Ebbesson L."/>
            <person name="Teles M."/>
            <person name="MacKenzie S."/>
            <person name="Amaro C."/>
        </authorList>
    </citation>
    <scope>NUCLEOTIDE SEQUENCE</scope>
</reference>
<accession>A0A0E9TD87</accession>
<evidence type="ECO:0000313" key="1">
    <source>
        <dbReference type="EMBL" id="JAH51566.1"/>
    </source>
</evidence>
<dbReference type="EMBL" id="GBXM01057011">
    <property type="protein sequence ID" value="JAH51566.1"/>
    <property type="molecule type" value="Transcribed_RNA"/>
</dbReference>
<organism evidence="1">
    <name type="scientific">Anguilla anguilla</name>
    <name type="common">European freshwater eel</name>
    <name type="synonym">Muraena anguilla</name>
    <dbReference type="NCBI Taxonomy" id="7936"/>
    <lineage>
        <taxon>Eukaryota</taxon>
        <taxon>Metazoa</taxon>
        <taxon>Chordata</taxon>
        <taxon>Craniata</taxon>
        <taxon>Vertebrata</taxon>
        <taxon>Euteleostomi</taxon>
        <taxon>Actinopterygii</taxon>
        <taxon>Neopterygii</taxon>
        <taxon>Teleostei</taxon>
        <taxon>Anguilliformes</taxon>
        <taxon>Anguillidae</taxon>
        <taxon>Anguilla</taxon>
    </lineage>
</organism>
<name>A0A0E9TD87_ANGAN</name>
<dbReference type="AlphaFoldDB" id="A0A0E9TD87"/>